<name>A0A934NPV3_9NOCA</name>
<feature type="region of interest" description="Disordered" evidence="1">
    <location>
        <begin position="162"/>
        <end position="181"/>
    </location>
</feature>
<comment type="caution">
    <text evidence="2">The sequence shown here is derived from an EMBL/GenBank/DDBJ whole genome shotgun (WGS) entry which is preliminary data.</text>
</comment>
<evidence type="ECO:0000313" key="2">
    <source>
        <dbReference type="EMBL" id="MBJ8339219.1"/>
    </source>
</evidence>
<gene>
    <name evidence="2" type="ORF">JGU71_09995</name>
</gene>
<accession>A0A934NPV3</accession>
<proteinExistence type="predicted"/>
<keyword evidence="3" id="KW-1185">Reference proteome</keyword>
<evidence type="ECO:0000313" key="3">
    <source>
        <dbReference type="Proteomes" id="UP000655868"/>
    </source>
</evidence>
<dbReference type="Gene3D" id="2.30.110.10">
    <property type="entry name" value="Electron Transport, Fmn-binding Protein, Chain A"/>
    <property type="match status" value="1"/>
</dbReference>
<sequence>MGSIKRWIYRGDKPHTIAKLLNRYWSSQYSSGGRLARSRDVELELELEGRSSGRPIRFPIVLADVDNVWYAVSMLGRNANWVRNVQAAGGDALIRHGGSWKVRLTEVPPAARAPILARYLDIAPGARPHIPIDKTAPLDRFEDIAADYPTFRIGVSRQPSVLERHPRRDSSTRRLCKVSRR</sequence>
<dbReference type="EMBL" id="JAEMNV010000003">
    <property type="protein sequence ID" value="MBJ8339219.1"/>
    <property type="molecule type" value="Genomic_DNA"/>
</dbReference>
<organism evidence="2 3">
    <name type="scientific">Antrihabitans stalagmiti</name>
    <dbReference type="NCBI Taxonomy" id="2799499"/>
    <lineage>
        <taxon>Bacteria</taxon>
        <taxon>Bacillati</taxon>
        <taxon>Actinomycetota</taxon>
        <taxon>Actinomycetes</taxon>
        <taxon>Mycobacteriales</taxon>
        <taxon>Nocardiaceae</taxon>
        <taxon>Antrihabitans</taxon>
    </lineage>
</organism>
<feature type="compositionally biased region" description="Basic and acidic residues" evidence="1">
    <location>
        <begin position="162"/>
        <end position="172"/>
    </location>
</feature>
<dbReference type="Proteomes" id="UP000655868">
    <property type="component" value="Unassembled WGS sequence"/>
</dbReference>
<dbReference type="AlphaFoldDB" id="A0A934NPV3"/>
<reference evidence="2" key="1">
    <citation type="submission" date="2020-12" db="EMBL/GenBank/DDBJ databases">
        <title>Antrihabitans popcorni sp. nov. and Antrihabitans auranticaus sp. nov., isolated from a larva cave.</title>
        <authorList>
            <person name="Lee S.D."/>
            <person name="Kim I.S."/>
        </authorList>
    </citation>
    <scope>NUCLEOTIDE SEQUENCE</scope>
    <source>
        <strain evidence="2">YC3-6</strain>
    </source>
</reference>
<evidence type="ECO:0000256" key="1">
    <source>
        <dbReference type="SAM" id="MobiDB-lite"/>
    </source>
</evidence>
<dbReference type="InterPro" id="IPR012349">
    <property type="entry name" value="Split_barrel_FMN-bd"/>
</dbReference>
<protein>
    <submittedName>
        <fullName evidence="2">Nitroreductase family deazaflavin-dependent oxidoreductase</fullName>
    </submittedName>
</protein>